<proteinExistence type="predicted"/>
<gene>
    <name evidence="1" type="ORF">M595_4537</name>
</gene>
<dbReference type="AlphaFoldDB" id="U7QEK7"/>
<keyword evidence="2" id="KW-1185">Reference proteome</keyword>
<organism evidence="1 2">
    <name type="scientific">Lyngbya aestuarii BL J</name>
    <dbReference type="NCBI Taxonomy" id="1348334"/>
    <lineage>
        <taxon>Bacteria</taxon>
        <taxon>Bacillati</taxon>
        <taxon>Cyanobacteriota</taxon>
        <taxon>Cyanophyceae</taxon>
        <taxon>Oscillatoriophycideae</taxon>
        <taxon>Oscillatoriales</taxon>
        <taxon>Microcoleaceae</taxon>
        <taxon>Lyngbya</taxon>
    </lineage>
</organism>
<dbReference type="OrthoDB" id="5569763at2"/>
<name>U7QEK7_9CYAN</name>
<reference evidence="1 2" key="1">
    <citation type="journal article" date="2013" name="Front. Microbiol.">
        <title>Comparative genomic analyses of the cyanobacterium, Lyngbya aestuarii BL J, a powerful hydrogen producer.</title>
        <authorList>
            <person name="Kothari A."/>
            <person name="Vaughn M."/>
            <person name="Garcia-Pichel F."/>
        </authorList>
    </citation>
    <scope>NUCLEOTIDE SEQUENCE [LARGE SCALE GENOMIC DNA]</scope>
    <source>
        <strain evidence="1 2">BL J</strain>
    </source>
</reference>
<dbReference type="EMBL" id="AUZM01000055">
    <property type="protein sequence ID" value="ERT05495.1"/>
    <property type="molecule type" value="Genomic_DNA"/>
</dbReference>
<dbReference type="PATRIC" id="fig|1348334.3.peg.4388"/>
<sequence length="70" mass="8040">MEFVICINNQNYTASLEVKKIYQVIPDKSASLHHMIRVIDESGEDYLYPQNYFMSVELSEAIIQAIATVN</sequence>
<evidence type="ECO:0000313" key="2">
    <source>
        <dbReference type="Proteomes" id="UP000017127"/>
    </source>
</evidence>
<dbReference type="RefSeq" id="WP_023068230.1">
    <property type="nucleotide sequence ID" value="NZ_AUZM01000055.1"/>
</dbReference>
<accession>U7QEK7</accession>
<protein>
    <submittedName>
        <fullName evidence="1">Uncharacterized protein</fullName>
    </submittedName>
</protein>
<dbReference type="Proteomes" id="UP000017127">
    <property type="component" value="Unassembled WGS sequence"/>
</dbReference>
<evidence type="ECO:0000313" key="1">
    <source>
        <dbReference type="EMBL" id="ERT05495.1"/>
    </source>
</evidence>
<comment type="caution">
    <text evidence="1">The sequence shown here is derived from an EMBL/GenBank/DDBJ whole genome shotgun (WGS) entry which is preliminary data.</text>
</comment>